<dbReference type="RefSeq" id="WP_101822913.1">
    <property type="nucleotide sequence ID" value="NZ_PKJC01000037.1"/>
</dbReference>
<feature type="domain" description="Mce/MlaD" evidence="2">
    <location>
        <begin position="37"/>
        <end position="109"/>
    </location>
</feature>
<proteinExistence type="predicted"/>
<dbReference type="InterPro" id="IPR052336">
    <property type="entry name" value="MlaD_Phospholipid_Transporter"/>
</dbReference>
<name>A0A2I1R1E0_9ACTN</name>
<dbReference type="GO" id="GO:0005576">
    <property type="term" value="C:extracellular region"/>
    <property type="evidence" value="ECO:0007669"/>
    <property type="project" value="TreeGrafter"/>
</dbReference>
<accession>A0A2I1R1E0</accession>
<sequence length="318" mass="33310">MTIRTAISMIAMLVISVLAVVYMSTVGLPLGIDAKRKATMTIDDTNGLVVGSRVLLRGTDIGTVTRIVPDADGVAVDFEYDEARKIPQDSAFRVDTLSALGESYIAVAPAGESGPYLDDDEVITGDRVEVPSTINDLSKQLTRVLNQLDVENVQSIFNELDTGLPSGSRTIDTIERAGALTAAMLDATADSLDDVLRNAQRMLLDSSFIPPGLGGSARWILPFGRGFDNVMGAAVSLTEFAPLPEALVLGTGPLLANLQAFLDRSAADIQTLAVDVLPAAQASAASLRTVNLSILLDRALGATSAGDSVNVVVGDAPR</sequence>
<dbReference type="EMBL" id="PKJC01000037">
    <property type="protein sequence ID" value="PKZ62953.1"/>
    <property type="molecule type" value="Genomic_DNA"/>
</dbReference>
<dbReference type="Pfam" id="PF02470">
    <property type="entry name" value="MlaD"/>
    <property type="match status" value="1"/>
</dbReference>
<evidence type="ECO:0000256" key="1">
    <source>
        <dbReference type="SAM" id="Phobius"/>
    </source>
</evidence>
<keyword evidence="1" id="KW-1133">Transmembrane helix</keyword>
<dbReference type="InterPro" id="IPR003399">
    <property type="entry name" value="Mce/MlaD"/>
</dbReference>
<comment type="caution">
    <text evidence="3">The sequence shown here is derived from an EMBL/GenBank/DDBJ whole genome shotgun (WGS) entry which is preliminary data.</text>
</comment>
<keyword evidence="1" id="KW-0812">Transmembrane</keyword>
<organism evidence="3 4">
    <name type="scientific">Gordonia terrae</name>
    <dbReference type="NCBI Taxonomy" id="2055"/>
    <lineage>
        <taxon>Bacteria</taxon>
        <taxon>Bacillati</taxon>
        <taxon>Actinomycetota</taxon>
        <taxon>Actinomycetes</taxon>
        <taxon>Mycobacteriales</taxon>
        <taxon>Gordoniaceae</taxon>
        <taxon>Gordonia</taxon>
    </lineage>
</organism>
<feature type="transmembrane region" description="Helical" evidence="1">
    <location>
        <begin position="6"/>
        <end position="30"/>
    </location>
</feature>
<dbReference type="AlphaFoldDB" id="A0A2I1R1E0"/>
<gene>
    <name evidence="3" type="ORF">CYJ73_24350</name>
</gene>
<dbReference type="Proteomes" id="UP000234662">
    <property type="component" value="Unassembled WGS sequence"/>
</dbReference>
<protein>
    <submittedName>
        <fullName evidence="3">MCE family protein</fullName>
    </submittedName>
</protein>
<evidence type="ECO:0000313" key="3">
    <source>
        <dbReference type="EMBL" id="PKZ62953.1"/>
    </source>
</evidence>
<keyword evidence="1" id="KW-0472">Membrane</keyword>
<reference evidence="3 4" key="1">
    <citation type="submission" date="2017-12" db="EMBL/GenBank/DDBJ databases">
        <title>Phylogenetic diversity of female urinary microbiome.</title>
        <authorList>
            <person name="Thomas-White K."/>
            <person name="Wolfe A.J."/>
        </authorList>
    </citation>
    <scope>NUCLEOTIDE SEQUENCE [LARGE SCALE GENOMIC DNA]</scope>
    <source>
        <strain evidence="3 4">UMB0777</strain>
    </source>
</reference>
<dbReference type="PANTHER" id="PTHR33371">
    <property type="entry name" value="INTERMEMBRANE PHOSPHOLIPID TRANSPORT SYSTEM BINDING PROTEIN MLAD-RELATED"/>
    <property type="match status" value="1"/>
</dbReference>
<dbReference type="PANTHER" id="PTHR33371:SF16">
    <property type="entry name" value="MCE-FAMILY PROTEIN MCE3F"/>
    <property type="match status" value="1"/>
</dbReference>
<evidence type="ECO:0000313" key="4">
    <source>
        <dbReference type="Proteomes" id="UP000234662"/>
    </source>
</evidence>
<evidence type="ECO:0000259" key="2">
    <source>
        <dbReference type="Pfam" id="PF02470"/>
    </source>
</evidence>